<keyword evidence="2" id="KW-1185">Reference proteome</keyword>
<gene>
    <name evidence="1" type="ORF">NET02_10640</name>
</gene>
<evidence type="ECO:0000313" key="1">
    <source>
        <dbReference type="EMBL" id="MCM8749606.1"/>
    </source>
</evidence>
<evidence type="ECO:0000313" key="2">
    <source>
        <dbReference type="Proteomes" id="UP001165306"/>
    </source>
</evidence>
<dbReference type="EMBL" id="JAMSLR010000007">
    <property type="protein sequence ID" value="MCM8749606.1"/>
    <property type="molecule type" value="Genomic_DNA"/>
</dbReference>
<dbReference type="Proteomes" id="UP001165306">
    <property type="component" value="Unassembled WGS sequence"/>
</dbReference>
<reference evidence="1" key="1">
    <citation type="submission" date="2022-06" db="EMBL/GenBank/DDBJ databases">
        <title>CFH 74404 Thermomicrobiaceae sp.</title>
        <authorList>
            <person name="Ming H."/>
            <person name="Li W.-J."/>
            <person name="Zhao Z."/>
        </authorList>
    </citation>
    <scope>NUCLEOTIDE SEQUENCE</scope>
    <source>
        <strain evidence="1">CFH 74404</strain>
    </source>
</reference>
<name>A0AA41WBB0_9BACT</name>
<dbReference type="AlphaFoldDB" id="A0AA41WBB0"/>
<sequence length="130" mass="14125">MTYQPRENALRLVLGPEPRPAARTVEGTGILDLGEQGRLLGLEISAPPGLDLRQAFCPWQERTGFPEWLSLGTASAYLRLVPEPLAQASRQARSVSVRLAMELDEQGTLLAVILPRRGEGYELSSPSGST</sequence>
<proteinExistence type="predicted"/>
<accession>A0AA41WBB0</accession>
<protein>
    <submittedName>
        <fullName evidence="1">DUF2283 domain-containing protein</fullName>
    </submittedName>
</protein>
<comment type="caution">
    <text evidence="1">The sequence shown here is derived from an EMBL/GenBank/DDBJ whole genome shotgun (WGS) entry which is preliminary data.</text>
</comment>
<organism evidence="1 2">
    <name type="scientific">Thermalbibacter longus</name>
    <dbReference type="NCBI Taxonomy" id="2951981"/>
    <lineage>
        <taxon>Bacteria</taxon>
        <taxon>Pseudomonadati</taxon>
        <taxon>Thermomicrobiota</taxon>
        <taxon>Thermomicrobia</taxon>
        <taxon>Thermomicrobiales</taxon>
        <taxon>Thermomicrobiaceae</taxon>
        <taxon>Thermalbibacter</taxon>
    </lineage>
</organism>